<keyword evidence="1" id="KW-0046">Antibiotic resistance</keyword>
<dbReference type="Proteomes" id="UP000681414">
    <property type="component" value="Unassembled WGS sequence"/>
</dbReference>
<dbReference type="PANTHER" id="PTHR31438">
    <property type="entry name" value="LYSINE N-ACYLTRANSFERASE C17G9.06C-RELATED"/>
    <property type="match status" value="1"/>
</dbReference>
<keyword evidence="3" id="KW-0012">Acyltransferase</keyword>
<evidence type="ECO:0000313" key="3">
    <source>
        <dbReference type="EMBL" id="MBS4193593.1"/>
    </source>
</evidence>
<keyword evidence="4" id="KW-1185">Reference proteome</keyword>
<dbReference type="InterPro" id="IPR000182">
    <property type="entry name" value="GNAT_dom"/>
</dbReference>
<evidence type="ECO:0000313" key="4">
    <source>
        <dbReference type="Proteomes" id="UP000681414"/>
    </source>
</evidence>
<reference evidence="3 4" key="1">
    <citation type="submission" date="2021-05" db="EMBL/GenBank/DDBJ databases">
        <title>Novel Bacillus species.</title>
        <authorList>
            <person name="Liu G."/>
        </authorList>
    </citation>
    <scope>NUCLEOTIDE SEQUENCE [LARGE SCALE GENOMIC DNA]</scope>
    <source>
        <strain evidence="4">FJAT-49780</strain>
    </source>
</reference>
<organism evidence="3 4">
    <name type="scientific">Lederbergia citri</name>
    <dbReference type="NCBI Taxonomy" id="2833580"/>
    <lineage>
        <taxon>Bacteria</taxon>
        <taxon>Bacillati</taxon>
        <taxon>Bacillota</taxon>
        <taxon>Bacilli</taxon>
        <taxon>Bacillales</taxon>
        <taxon>Bacillaceae</taxon>
        <taxon>Lederbergia</taxon>
    </lineage>
</organism>
<dbReference type="SUPFAM" id="SSF55729">
    <property type="entry name" value="Acyl-CoA N-acyltransferases (Nat)"/>
    <property type="match status" value="1"/>
</dbReference>
<gene>
    <name evidence="3" type="ORF">KHA97_00735</name>
</gene>
<dbReference type="Pfam" id="PF13523">
    <property type="entry name" value="Acetyltransf_8"/>
    <property type="match status" value="1"/>
</dbReference>
<dbReference type="InterPro" id="IPR016181">
    <property type="entry name" value="Acyl_CoA_acyltransferase"/>
</dbReference>
<dbReference type="GO" id="GO:0016410">
    <property type="term" value="F:N-acyltransferase activity"/>
    <property type="evidence" value="ECO:0007669"/>
    <property type="project" value="TreeGrafter"/>
</dbReference>
<dbReference type="PROSITE" id="PS51186">
    <property type="entry name" value="GNAT"/>
    <property type="match status" value="1"/>
</dbReference>
<comment type="caution">
    <text evidence="3">The sequence shown here is derived from an EMBL/GenBank/DDBJ whole genome shotgun (WGS) entry which is preliminary data.</text>
</comment>
<dbReference type="PANTHER" id="PTHR31438:SF1">
    <property type="entry name" value="LYSINE N-ACYLTRANSFERASE C17G9.06C-RELATED"/>
    <property type="match status" value="1"/>
</dbReference>
<sequence>MLFQNDKLVVRTLTLEDHLFLAKWLSDPVVLEFYEGRDNPFSEEKVLKKFYNRNDGTYRCIVEYERISIGYIQFYPLDDEDKKDYGYFDTNPIYGMDQFIGEPYYWNQGIGQLLVQSMVQFLIKEKQAEKIVMDPQTWNERAIRCYEKSGFKKVKLLPKHELHEGEYRDCWLIEFNSNDMLS</sequence>
<dbReference type="GO" id="GO:0046677">
    <property type="term" value="P:response to antibiotic"/>
    <property type="evidence" value="ECO:0007669"/>
    <property type="project" value="UniProtKB-KW"/>
</dbReference>
<dbReference type="EMBL" id="JAGYPG010000001">
    <property type="protein sequence ID" value="MBS4193593.1"/>
    <property type="molecule type" value="Genomic_DNA"/>
</dbReference>
<dbReference type="EC" id="2.3.1.-" evidence="3"/>
<keyword evidence="3" id="KW-0808">Transferase</keyword>
<dbReference type="Gene3D" id="3.40.630.30">
    <property type="match status" value="1"/>
</dbReference>
<dbReference type="AlphaFoldDB" id="A0A942YE72"/>
<dbReference type="RefSeq" id="WP_213122892.1">
    <property type="nucleotide sequence ID" value="NZ_JAGYPG010000001.1"/>
</dbReference>
<evidence type="ECO:0000256" key="1">
    <source>
        <dbReference type="ARBA" id="ARBA00023251"/>
    </source>
</evidence>
<name>A0A942YE72_9BACI</name>
<accession>A0A942YE72</accession>
<evidence type="ECO:0000259" key="2">
    <source>
        <dbReference type="PROSITE" id="PS51186"/>
    </source>
</evidence>
<proteinExistence type="predicted"/>
<feature type="domain" description="N-acetyltransferase" evidence="2">
    <location>
        <begin position="8"/>
        <end position="174"/>
    </location>
</feature>
<protein>
    <submittedName>
        <fullName evidence="3">GNAT family N-acetyltransferase</fullName>
        <ecNumber evidence="3">2.3.1.-</ecNumber>
    </submittedName>
</protein>